<dbReference type="Proteomes" id="UP001157938">
    <property type="component" value="Unassembled WGS sequence"/>
</dbReference>
<accession>A0ABN8CI46</accession>
<feature type="signal peptide" evidence="2">
    <location>
        <begin position="1"/>
        <end position="26"/>
    </location>
</feature>
<proteinExistence type="predicted"/>
<evidence type="ECO:0000256" key="1">
    <source>
        <dbReference type="SAM" id="MobiDB-lite"/>
    </source>
</evidence>
<evidence type="ECO:0000313" key="4">
    <source>
        <dbReference type="Proteomes" id="UP001157938"/>
    </source>
</evidence>
<reference evidence="3 4" key="1">
    <citation type="submission" date="2021-11" db="EMBL/GenBank/DDBJ databases">
        <authorList>
            <person name="Islam A."/>
            <person name="Islam S."/>
            <person name="Flora M.S."/>
            <person name="Rahman M."/>
            <person name="Ziaur R.M."/>
            <person name="Epstein J.H."/>
            <person name="Hassan M."/>
            <person name="Klassen M."/>
            <person name="Woodard K."/>
            <person name="Webb A."/>
            <person name="Webby R.J."/>
            <person name="El Zowalaty M.E."/>
        </authorList>
    </citation>
    <scope>NUCLEOTIDE SEQUENCE [LARGE SCALE GENOMIC DNA]</scope>
    <source>
        <strain evidence="3">Pf1</strain>
    </source>
</reference>
<keyword evidence="2" id="KW-0732">Signal</keyword>
<evidence type="ECO:0000313" key="3">
    <source>
        <dbReference type="EMBL" id="CAH0493239.1"/>
    </source>
</evidence>
<organism evidence="3 4">
    <name type="scientific">Peronospora farinosa</name>
    <dbReference type="NCBI Taxonomy" id="134698"/>
    <lineage>
        <taxon>Eukaryota</taxon>
        <taxon>Sar</taxon>
        <taxon>Stramenopiles</taxon>
        <taxon>Oomycota</taxon>
        <taxon>Peronosporomycetes</taxon>
        <taxon>Peronosporales</taxon>
        <taxon>Peronosporaceae</taxon>
        <taxon>Peronospora</taxon>
    </lineage>
</organism>
<evidence type="ECO:0000256" key="2">
    <source>
        <dbReference type="SAM" id="SignalP"/>
    </source>
</evidence>
<comment type="caution">
    <text evidence="3">The sequence shown here is derived from an EMBL/GenBank/DDBJ whole genome shotgun (WGS) entry which is preliminary data.</text>
</comment>
<sequence>MQLSRIIAHVALAAAIAASAVSPTDAASGWMTPSRNTNTAKIDSVAETTQRKLGEGGGFGAAIQTGGNNGQEFTFAQNSQGDTKPNKQEFPVTQSVYAQNGQGGNTGEEKQKNEQQKNEQQKKYNMEQQKKEKKEQLEKKKEQQEKAKKEQQEKAKKEQQEKEKTEQQEKEKTEQQEKVNVPDQNVQPGKGIPILQTWDDLEQSLKH</sequence>
<feature type="chain" id="PRO_5046412330" evidence="2">
    <location>
        <begin position="27"/>
        <end position="207"/>
    </location>
</feature>
<feature type="compositionally biased region" description="Basic and acidic residues" evidence="1">
    <location>
        <begin position="107"/>
        <end position="177"/>
    </location>
</feature>
<gene>
    <name evidence="3" type="ORF">PFR001_LOCUS8387</name>
</gene>
<feature type="compositionally biased region" description="Polar residues" evidence="1">
    <location>
        <begin position="91"/>
        <end position="100"/>
    </location>
</feature>
<name>A0ABN8CI46_9STRA</name>
<keyword evidence="4" id="KW-1185">Reference proteome</keyword>
<dbReference type="EMBL" id="CAKLBC010001688">
    <property type="protein sequence ID" value="CAH0493239.1"/>
    <property type="molecule type" value="Genomic_DNA"/>
</dbReference>
<protein>
    <submittedName>
        <fullName evidence="3">Uncharacterized protein</fullName>
    </submittedName>
</protein>
<feature type="region of interest" description="Disordered" evidence="1">
    <location>
        <begin position="52"/>
        <end position="207"/>
    </location>
</feature>
<feature type="compositionally biased region" description="Polar residues" evidence="1">
    <location>
        <begin position="70"/>
        <end position="83"/>
    </location>
</feature>